<accession>A0A0X3NU64</accession>
<feature type="domain" description="Translin-associated factor X-interacting protein 1 N-terminal" evidence="3">
    <location>
        <begin position="114"/>
        <end position="225"/>
    </location>
</feature>
<evidence type="ECO:0000256" key="2">
    <source>
        <dbReference type="SAM" id="Coils"/>
    </source>
</evidence>
<keyword evidence="1 2" id="KW-0175">Coiled coil</keyword>
<dbReference type="Pfam" id="PF15739">
    <property type="entry name" value="TSNAXIP1_N"/>
    <property type="match status" value="1"/>
</dbReference>
<dbReference type="AlphaFoldDB" id="A0A0X3NU64"/>
<name>A0A0X3NU64_SCHSO</name>
<gene>
    <name evidence="4" type="primary">TXIP1</name>
    <name evidence="4" type="ORF">TR85777</name>
</gene>
<dbReference type="InterPro" id="IPR032755">
    <property type="entry name" value="TSNAXIP1_N"/>
</dbReference>
<evidence type="ECO:0000256" key="1">
    <source>
        <dbReference type="ARBA" id="ARBA00023054"/>
    </source>
</evidence>
<organism evidence="4">
    <name type="scientific">Schistocephalus solidus</name>
    <name type="common">Tapeworm</name>
    <dbReference type="NCBI Taxonomy" id="70667"/>
    <lineage>
        <taxon>Eukaryota</taxon>
        <taxon>Metazoa</taxon>
        <taxon>Spiralia</taxon>
        <taxon>Lophotrochozoa</taxon>
        <taxon>Platyhelminthes</taxon>
        <taxon>Cestoda</taxon>
        <taxon>Eucestoda</taxon>
        <taxon>Diphyllobothriidea</taxon>
        <taxon>Diphyllobothriidae</taxon>
        <taxon>Schistocephalus</taxon>
    </lineage>
</organism>
<protein>
    <submittedName>
        <fullName evidence="4">Translin-associated factor X-interacting protein 1</fullName>
    </submittedName>
</protein>
<proteinExistence type="predicted"/>
<evidence type="ECO:0000313" key="4">
    <source>
        <dbReference type="EMBL" id="JAP43451.1"/>
    </source>
</evidence>
<dbReference type="EMBL" id="GEEE01019774">
    <property type="protein sequence ID" value="JAP43451.1"/>
    <property type="molecule type" value="Transcribed_RNA"/>
</dbReference>
<dbReference type="PANTHER" id="PTHR16306:SF0">
    <property type="entry name" value="TRANSLIN-ASSOCIATED FACTOR X-INTERACTING PROTEIN 1"/>
    <property type="match status" value="1"/>
</dbReference>
<dbReference type="PANTHER" id="PTHR16306">
    <property type="entry name" value="TRANSLIN-ASSOCIATED FACTOR X-INTERACTING PROTEIN 1"/>
    <property type="match status" value="1"/>
</dbReference>
<sequence length="444" mass="51778">MPLPKVKKFTCKYLITENTKRQIRTSKPKTRIFQCYDGGTETFFFPLDITEKTDSSKERKERTLVIDPWPAYASNRIRTTSQIYLSPSCHLERQDQSVSKLPEALKPEFLTKIEAKLARDKLNYKVSDNLEDPLRLQIYREAFEIFIQYCTHYGPFLAEVKRQYDHFIKHLHGKIQKLLPLKEMINAVSIDCENRIKAINDIENAEIKSLEVEREKDRQKIEKMRQECKELSMLVDGLKSELARETEKQMIESDARKLSILAVNDLNARLLDMEQLVKNQNRELEDDPVKLRIALGQCKKTLAAVTAKLTEYECHFEETVPLARFEEVLRQLEDSTRLNEKLQDEITGYANRYDLLQDHCAALNTYRDLYMVQCGYTLRVIGSKGDPNQKLEYIGILLSRWRKLINDKPVEELTDMATEELARYESGALPPLVRPNKPKKSAHD</sequence>
<dbReference type="GO" id="GO:0005737">
    <property type="term" value="C:cytoplasm"/>
    <property type="evidence" value="ECO:0007669"/>
    <property type="project" value="TreeGrafter"/>
</dbReference>
<reference evidence="4" key="1">
    <citation type="submission" date="2016-01" db="EMBL/GenBank/DDBJ databases">
        <title>Reference transcriptome for the parasite Schistocephalus solidus: insights into the molecular evolution of parasitism.</title>
        <authorList>
            <person name="Hebert F.O."/>
            <person name="Grambauer S."/>
            <person name="Barber I."/>
            <person name="Landry C.R."/>
            <person name="Aubin-Horth N."/>
        </authorList>
    </citation>
    <scope>NUCLEOTIDE SEQUENCE</scope>
</reference>
<evidence type="ECO:0000259" key="3">
    <source>
        <dbReference type="Pfam" id="PF15739"/>
    </source>
</evidence>
<feature type="coiled-coil region" evidence="2">
    <location>
        <begin position="200"/>
        <end position="287"/>
    </location>
</feature>
<feature type="coiled-coil region" evidence="2">
    <location>
        <begin position="325"/>
        <end position="359"/>
    </location>
</feature>